<evidence type="ECO:0000256" key="4">
    <source>
        <dbReference type="ARBA" id="ARBA00022605"/>
    </source>
</evidence>
<dbReference type="AlphaFoldDB" id="M2Y8W8"/>
<dbReference type="UniPathway" id="UPA00034">
    <property type="reaction ID" value="UER00025"/>
</dbReference>
<gene>
    <name evidence="8" type="ORF">Gasu_06920</name>
</gene>
<organism evidence="8 9">
    <name type="scientific">Galdieria sulphuraria</name>
    <name type="common">Red alga</name>
    <dbReference type="NCBI Taxonomy" id="130081"/>
    <lineage>
        <taxon>Eukaryota</taxon>
        <taxon>Rhodophyta</taxon>
        <taxon>Bangiophyceae</taxon>
        <taxon>Galdieriales</taxon>
        <taxon>Galdieriaceae</taxon>
        <taxon>Galdieria</taxon>
    </lineage>
</organism>
<dbReference type="PROSITE" id="PS01326">
    <property type="entry name" value="DAP_EPIMERASE"/>
    <property type="match status" value="1"/>
</dbReference>
<keyword evidence="4" id="KW-0028">Amino-acid biosynthesis</keyword>
<reference evidence="9" key="1">
    <citation type="journal article" date="2013" name="Science">
        <title>Gene transfer from bacteria and archaea facilitated evolution of an extremophilic eukaryote.</title>
        <authorList>
            <person name="Schonknecht G."/>
            <person name="Chen W.H."/>
            <person name="Ternes C.M."/>
            <person name="Barbier G.G."/>
            <person name="Shrestha R.P."/>
            <person name="Stanke M."/>
            <person name="Brautigam A."/>
            <person name="Baker B.J."/>
            <person name="Banfield J.F."/>
            <person name="Garavito R.M."/>
            <person name="Carr K."/>
            <person name="Wilkerson C."/>
            <person name="Rensing S.A."/>
            <person name="Gagneul D."/>
            <person name="Dickenson N.E."/>
            <person name="Oesterhelt C."/>
            <person name="Lercher M.J."/>
            <person name="Weber A.P."/>
        </authorList>
    </citation>
    <scope>NUCLEOTIDE SEQUENCE [LARGE SCALE GENOMIC DNA]</scope>
    <source>
        <strain evidence="9">074W</strain>
    </source>
</reference>
<dbReference type="STRING" id="130081.M2Y8W8"/>
<dbReference type="GO" id="GO:0009089">
    <property type="term" value="P:lysine biosynthetic process via diaminopimelate"/>
    <property type="evidence" value="ECO:0007669"/>
    <property type="project" value="UniProtKB-UniPathway"/>
</dbReference>
<dbReference type="PANTHER" id="PTHR31689:SF0">
    <property type="entry name" value="DIAMINOPIMELATE EPIMERASE"/>
    <property type="match status" value="1"/>
</dbReference>
<dbReference type="Pfam" id="PF01678">
    <property type="entry name" value="DAP_epimerase"/>
    <property type="match status" value="2"/>
</dbReference>
<evidence type="ECO:0000256" key="2">
    <source>
        <dbReference type="ARBA" id="ARBA00010219"/>
    </source>
</evidence>
<comment type="catalytic activity">
    <reaction evidence="7">
        <text>(2S,6S)-2,6-diaminopimelate = meso-2,6-diaminopimelate</text>
        <dbReference type="Rhea" id="RHEA:15393"/>
        <dbReference type="ChEBI" id="CHEBI:57609"/>
        <dbReference type="ChEBI" id="CHEBI:57791"/>
        <dbReference type="EC" id="5.1.1.7"/>
    </reaction>
</comment>
<keyword evidence="6 8" id="KW-0413">Isomerase</keyword>
<evidence type="ECO:0000256" key="5">
    <source>
        <dbReference type="ARBA" id="ARBA00023154"/>
    </source>
</evidence>
<evidence type="ECO:0000313" key="9">
    <source>
        <dbReference type="Proteomes" id="UP000030680"/>
    </source>
</evidence>
<keyword evidence="9" id="KW-1185">Reference proteome</keyword>
<dbReference type="Gramene" id="EME32284">
    <property type="protein sequence ID" value="EME32284"/>
    <property type="gene ID" value="Gasu_06920"/>
</dbReference>
<proteinExistence type="inferred from homology"/>
<evidence type="ECO:0000256" key="3">
    <source>
        <dbReference type="ARBA" id="ARBA00013080"/>
    </source>
</evidence>
<dbReference type="EMBL" id="KB454487">
    <property type="protein sequence ID" value="EME32284.1"/>
    <property type="molecule type" value="Genomic_DNA"/>
</dbReference>
<dbReference type="InterPro" id="IPR001653">
    <property type="entry name" value="DAP_epimerase_DapF"/>
</dbReference>
<comment type="pathway">
    <text evidence="1">Amino-acid biosynthesis; L-lysine biosynthesis via DAP pathway; DL-2,6-diaminopimelate from LL-2,6-diaminopimelate: step 1/1.</text>
</comment>
<dbReference type="KEGG" id="gsl:Gasu_06920"/>
<dbReference type="RefSeq" id="XP_005708804.1">
    <property type="nucleotide sequence ID" value="XM_005708747.1"/>
</dbReference>
<dbReference type="EC" id="5.1.1.7" evidence="3"/>
<dbReference type="OrthoDB" id="4768at2759"/>
<name>M2Y8W8_GALSU</name>
<keyword evidence="5" id="KW-0457">Lysine biosynthesis</keyword>
<dbReference type="GeneID" id="17090875"/>
<dbReference type="GO" id="GO:0005829">
    <property type="term" value="C:cytosol"/>
    <property type="evidence" value="ECO:0007669"/>
    <property type="project" value="TreeGrafter"/>
</dbReference>
<evidence type="ECO:0000256" key="7">
    <source>
        <dbReference type="ARBA" id="ARBA00051712"/>
    </source>
</evidence>
<dbReference type="Proteomes" id="UP000030680">
    <property type="component" value="Unassembled WGS sequence"/>
</dbReference>
<dbReference type="GO" id="GO:0008837">
    <property type="term" value="F:diaminopimelate epimerase activity"/>
    <property type="evidence" value="ECO:0007669"/>
    <property type="project" value="UniProtKB-EC"/>
</dbReference>
<protein>
    <recommendedName>
        <fullName evidence="3">diaminopimelate epimerase</fullName>
        <ecNumber evidence="3">5.1.1.7</ecNumber>
    </recommendedName>
</protein>
<evidence type="ECO:0000256" key="1">
    <source>
        <dbReference type="ARBA" id="ARBA00005196"/>
    </source>
</evidence>
<dbReference type="NCBIfam" id="TIGR00652">
    <property type="entry name" value="DapF"/>
    <property type="match status" value="1"/>
</dbReference>
<dbReference type="PANTHER" id="PTHR31689">
    <property type="entry name" value="DIAMINOPIMELATE EPIMERASE, CHLOROPLASTIC"/>
    <property type="match status" value="1"/>
</dbReference>
<dbReference type="InterPro" id="IPR018510">
    <property type="entry name" value="DAP_epimerase_AS"/>
</dbReference>
<dbReference type="SUPFAM" id="SSF54506">
    <property type="entry name" value="Diaminopimelate epimerase-like"/>
    <property type="match status" value="2"/>
</dbReference>
<dbReference type="HAMAP" id="MF_00197">
    <property type="entry name" value="DAP_epimerase"/>
    <property type="match status" value="1"/>
</dbReference>
<dbReference type="OMA" id="GIRCFAR"/>
<evidence type="ECO:0000313" key="8">
    <source>
        <dbReference type="EMBL" id="EME32284.1"/>
    </source>
</evidence>
<accession>M2Y8W8</accession>
<comment type="similarity">
    <text evidence="2">Belongs to the diaminopimelate epimerase family.</text>
</comment>
<evidence type="ECO:0000256" key="6">
    <source>
        <dbReference type="ARBA" id="ARBA00023235"/>
    </source>
</evidence>
<sequence length="360" mass="40474">MSIVTTGHVTTPSFLETLKLSKQKSSFAGNVNVRRKNSQHYRIRAYFGRRANTFYLSLPVPELGTLHPKREMELSPFPFFKYQGLGNDFIIVDNRHKSHPTLATEQVKFVCERRFGIGADGVIFLLPPKDDRNDAQMRILNSDGSEPEMCGNGIRCLAKYMRDISSEWRSKHILRIETLSGIMLVEFVGKNGIKVDMGKPILDPSIVPTTLKPKSSEETAVIDVPIQIEGRTFRVTCVSMGNPHCIILVDNLEEVEKTLDYWGPRVENSPWFPKRTNVEFIKVVDQNQIKVIVWERGVGRTLACGTGACASVVAVKLLGFAVKEQEVVLPGGKLHCHWDSDDHVYMTGPAEKVFEGHFMG</sequence>
<dbReference type="eggNOG" id="ENOG502QQKJ">
    <property type="taxonomic scope" value="Eukaryota"/>
</dbReference>
<dbReference type="Gene3D" id="3.10.310.10">
    <property type="entry name" value="Diaminopimelate Epimerase, Chain A, domain 1"/>
    <property type="match status" value="2"/>
</dbReference>